<evidence type="ECO:0000259" key="4">
    <source>
        <dbReference type="Pfam" id="PF15070"/>
    </source>
</evidence>
<dbReference type="Proteomes" id="UP000663868">
    <property type="component" value="Unassembled WGS sequence"/>
</dbReference>
<comment type="caution">
    <text evidence="5">The sequence shown here is derived from an EMBL/GenBank/DDBJ whole genome shotgun (WGS) entry which is preliminary data.</text>
</comment>
<organism evidence="5 6">
    <name type="scientific">Adineta steineri</name>
    <dbReference type="NCBI Taxonomy" id="433720"/>
    <lineage>
        <taxon>Eukaryota</taxon>
        <taxon>Metazoa</taxon>
        <taxon>Spiralia</taxon>
        <taxon>Gnathifera</taxon>
        <taxon>Rotifera</taxon>
        <taxon>Eurotatoria</taxon>
        <taxon>Bdelloidea</taxon>
        <taxon>Adinetida</taxon>
        <taxon>Adinetidae</taxon>
        <taxon>Adineta</taxon>
    </lineage>
</organism>
<sequence length="115" mass="13681">MRENIDLKDRIQNLDHVILQLQSETETIGDYIILYQQQREQLQKRYQEKDDYIKQLTQDRFDLQKKLSELEILLVHGLNIPIPNSIKSQESHTEISSKQNETNSSEQLELQSEKN</sequence>
<feature type="coiled-coil region" evidence="2">
    <location>
        <begin position="4"/>
        <end position="73"/>
    </location>
</feature>
<feature type="non-terminal residue" evidence="5">
    <location>
        <position position="1"/>
    </location>
</feature>
<evidence type="ECO:0000256" key="3">
    <source>
        <dbReference type="SAM" id="MobiDB-lite"/>
    </source>
</evidence>
<gene>
    <name evidence="5" type="ORF">KXQ929_LOCUS47196</name>
</gene>
<feature type="region of interest" description="Disordered" evidence="3">
    <location>
        <begin position="85"/>
        <end position="115"/>
    </location>
</feature>
<evidence type="ECO:0000256" key="2">
    <source>
        <dbReference type="SAM" id="Coils"/>
    </source>
</evidence>
<feature type="domain" description="Golgin subfamily A conserved" evidence="4">
    <location>
        <begin position="1"/>
        <end position="75"/>
    </location>
</feature>
<reference evidence="5" key="1">
    <citation type="submission" date="2021-02" db="EMBL/GenBank/DDBJ databases">
        <authorList>
            <person name="Nowell W R."/>
        </authorList>
    </citation>
    <scope>NUCLEOTIDE SEQUENCE</scope>
</reference>
<accession>A0A820JT49</accession>
<proteinExistence type="predicted"/>
<protein>
    <recommendedName>
        <fullName evidence="4">Golgin subfamily A conserved domain-containing protein</fullName>
    </recommendedName>
</protein>
<feature type="compositionally biased region" description="Polar residues" evidence="3">
    <location>
        <begin position="96"/>
        <end position="115"/>
    </location>
</feature>
<dbReference type="EMBL" id="CAJOBB010016715">
    <property type="protein sequence ID" value="CAF4331506.1"/>
    <property type="molecule type" value="Genomic_DNA"/>
</dbReference>
<evidence type="ECO:0000313" key="6">
    <source>
        <dbReference type="Proteomes" id="UP000663868"/>
    </source>
</evidence>
<dbReference type="GO" id="GO:0032580">
    <property type="term" value="C:Golgi cisterna membrane"/>
    <property type="evidence" value="ECO:0007669"/>
    <property type="project" value="TreeGrafter"/>
</dbReference>
<evidence type="ECO:0000256" key="1">
    <source>
        <dbReference type="ARBA" id="ARBA00023054"/>
    </source>
</evidence>
<name>A0A820JT49_9BILA</name>
<dbReference type="GO" id="GO:0007030">
    <property type="term" value="P:Golgi organization"/>
    <property type="evidence" value="ECO:0007669"/>
    <property type="project" value="TreeGrafter"/>
</dbReference>
<dbReference type="PANTHER" id="PTHR10881:SF46">
    <property type="entry name" value="GOLGIN SUBFAMILY A MEMBER 2"/>
    <property type="match status" value="1"/>
</dbReference>
<dbReference type="InterPro" id="IPR024858">
    <property type="entry name" value="GOLGA"/>
</dbReference>
<dbReference type="GO" id="GO:0000137">
    <property type="term" value="C:Golgi cis cisterna"/>
    <property type="evidence" value="ECO:0007669"/>
    <property type="project" value="TreeGrafter"/>
</dbReference>
<dbReference type="AlphaFoldDB" id="A0A820JT49"/>
<dbReference type="InterPro" id="IPR043976">
    <property type="entry name" value="GOLGA_cons_dom"/>
</dbReference>
<dbReference type="Pfam" id="PF15070">
    <property type="entry name" value="GOLGA2L5"/>
    <property type="match status" value="1"/>
</dbReference>
<dbReference type="PANTHER" id="PTHR10881">
    <property type="entry name" value="GOLGIN SUBFAMILY A MEMBER-RELATED"/>
    <property type="match status" value="1"/>
</dbReference>
<dbReference type="GO" id="GO:0005801">
    <property type="term" value="C:cis-Golgi network"/>
    <property type="evidence" value="ECO:0007669"/>
    <property type="project" value="TreeGrafter"/>
</dbReference>
<keyword evidence="1 2" id="KW-0175">Coiled coil</keyword>
<evidence type="ECO:0000313" key="5">
    <source>
        <dbReference type="EMBL" id="CAF4331506.1"/>
    </source>
</evidence>